<keyword evidence="5" id="KW-1185">Reference proteome</keyword>
<accession>A0A3R7YI57</accession>
<dbReference type="Proteomes" id="UP000284702">
    <property type="component" value="Unassembled WGS sequence"/>
</dbReference>
<dbReference type="PROSITE" id="PS50297">
    <property type="entry name" value="ANK_REP_REGION"/>
    <property type="match status" value="1"/>
</dbReference>
<sequence>MSLPEKARNKRTHKVEKLHLKALVLAKKRDKAQWRQVLSEHNDGKLRHWQAKEASINTKISNLRADMLKKIQNPLELFPADQVAWHAAKFGLLSLLQAHIHTPGALEYRDASSSGTALHVAAYFGHLDCVQFLTQSDADVNATNSFGFTPLLCAAEQQQADVVSFLTSLPRVDPYIRSTSGLLAIHVVRKGASLFGDKYGRYAKCSRALDARCAVIHGWLFESLRGTLLNRLVLENVGFKAHSWHQRYMAVLRTSATSPELEFVAYETPAPNAWVAVYRMGDPVTWPIPKRSLNNKPHTFSFTGVEIFPSKQAAATFEFAALSEEAFTTWMQFFEHAFIDASGVYIVEHGSIPVADEVPFEDLFPPSPAALPLAKSLAVLSTLSTLTLFMRYNMWVPPIQSDAVARTDDDERQRGEVPKEVVDRMAAVGATTSSLAEGDLSLVEVRHGDPAWDEYEAWLTRYDGGTMLVCASFRPSPEYHLCPSPEVGVHITWEANSVVYHCASLTLDDMADGPMAIPGPIAERLVLEKMRDPRVALGPLIDCLRNPPDGYELLRGLSPGSYICDLQHIWTGTVVIAAVFK</sequence>
<organism evidence="4 5">
    <name type="scientific">Aphanomyces astaci</name>
    <name type="common">Crayfish plague agent</name>
    <dbReference type="NCBI Taxonomy" id="112090"/>
    <lineage>
        <taxon>Eukaryota</taxon>
        <taxon>Sar</taxon>
        <taxon>Stramenopiles</taxon>
        <taxon>Oomycota</taxon>
        <taxon>Saprolegniomycetes</taxon>
        <taxon>Saprolegniales</taxon>
        <taxon>Verrucalvaceae</taxon>
        <taxon>Aphanomyces</taxon>
    </lineage>
</organism>
<dbReference type="VEuPathDB" id="FungiDB:H257_15425"/>
<reference evidence="4" key="1">
    <citation type="submission" date="2018-07" db="EMBL/GenBank/DDBJ databases">
        <title>Annotation of Aphanomyces astaci genome assembly.</title>
        <authorList>
            <person name="Studholme D.J."/>
        </authorList>
    </citation>
    <scope>NUCLEOTIDE SEQUENCE [LARGE SCALE GENOMIC DNA]</scope>
    <source>
        <strain evidence="4">Pc</strain>
    </source>
</reference>
<evidence type="ECO:0000256" key="3">
    <source>
        <dbReference type="PROSITE-ProRule" id="PRU00023"/>
    </source>
</evidence>
<evidence type="ECO:0000256" key="2">
    <source>
        <dbReference type="ARBA" id="ARBA00023043"/>
    </source>
</evidence>
<keyword evidence="2 3" id="KW-0040">ANK repeat</keyword>
<protein>
    <submittedName>
        <fullName evidence="4">Uncharacterized protein</fullName>
    </submittedName>
</protein>
<dbReference type="SMART" id="SM00248">
    <property type="entry name" value="ANK"/>
    <property type="match status" value="2"/>
</dbReference>
<gene>
    <name evidence="4" type="ORF">B5M09_002271</name>
</gene>
<dbReference type="InterPro" id="IPR036770">
    <property type="entry name" value="Ankyrin_rpt-contain_sf"/>
</dbReference>
<dbReference type="InterPro" id="IPR002110">
    <property type="entry name" value="Ankyrin_rpt"/>
</dbReference>
<dbReference type="Gene3D" id="1.25.40.20">
    <property type="entry name" value="Ankyrin repeat-containing domain"/>
    <property type="match status" value="1"/>
</dbReference>
<proteinExistence type="predicted"/>
<dbReference type="EMBL" id="MZMZ02001148">
    <property type="protein sequence ID" value="RQM29808.1"/>
    <property type="molecule type" value="Genomic_DNA"/>
</dbReference>
<dbReference type="PROSITE" id="PS50088">
    <property type="entry name" value="ANK_REPEAT"/>
    <property type="match status" value="1"/>
</dbReference>
<dbReference type="VEuPathDB" id="FungiDB:H257_15426"/>
<dbReference type="AlphaFoldDB" id="A0A3R7YI57"/>
<name>A0A3R7YI57_APHAT</name>
<dbReference type="PANTHER" id="PTHR24198">
    <property type="entry name" value="ANKYRIN REPEAT AND PROTEIN KINASE DOMAIN-CONTAINING PROTEIN"/>
    <property type="match status" value="1"/>
</dbReference>
<dbReference type="PANTHER" id="PTHR24198:SF165">
    <property type="entry name" value="ANKYRIN REPEAT-CONTAINING PROTEIN-RELATED"/>
    <property type="match status" value="1"/>
</dbReference>
<dbReference type="Pfam" id="PF12796">
    <property type="entry name" value="Ank_2"/>
    <property type="match status" value="1"/>
</dbReference>
<feature type="repeat" description="ANK" evidence="3">
    <location>
        <begin position="113"/>
        <end position="145"/>
    </location>
</feature>
<evidence type="ECO:0000256" key="1">
    <source>
        <dbReference type="ARBA" id="ARBA00022737"/>
    </source>
</evidence>
<dbReference type="SUPFAM" id="SSF48403">
    <property type="entry name" value="Ankyrin repeat"/>
    <property type="match status" value="1"/>
</dbReference>
<evidence type="ECO:0000313" key="4">
    <source>
        <dbReference type="EMBL" id="RQM29808.1"/>
    </source>
</evidence>
<evidence type="ECO:0000313" key="5">
    <source>
        <dbReference type="Proteomes" id="UP000284702"/>
    </source>
</evidence>
<comment type="caution">
    <text evidence="4">The sequence shown here is derived from an EMBL/GenBank/DDBJ whole genome shotgun (WGS) entry which is preliminary data.</text>
</comment>
<keyword evidence="1" id="KW-0677">Repeat</keyword>